<proteinExistence type="inferred from homology"/>
<protein>
    <submittedName>
        <fullName evidence="3">GDSL esterase/lipase</fullName>
    </submittedName>
</protein>
<dbReference type="InterPro" id="IPR001087">
    <property type="entry name" value="GDSL"/>
</dbReference>
<dbReference type="AlphaFoldDB" id="A0A2K3LU76"/>
<reference evidence="3 4" key="1">
    <citation type="journal article" date="2014" name="Am. J. Bot.">
        <title>Genome assembly and annotation for red clover (Trifolium pratense; Fabaceae).</title>
        <authorList>
            <person name="Istvanek J."/>
            <person name="Jaros M."/>
            <person name="Krenek A."/>
            <person name="Repkova J."/>
        </authorList>
    </citation>
    <scope>NUCLEOTIDE SEQUENCE [LARGE SCALE GENOMIC DNA]</scope>
    <source>
        <strain evidence="4">cv. Tatra</strain>
        <tissue evidence="3">Young leaves</tissue>
    </source>
</reference>
<organism evidence="3 4">
    <name type="scientific">Trifolium pratense</name>
    <name type="common">Red clover</name>
    <dbReference type="NCBI Taxonomy" id="57577"/>
    <lineage>
        <taxon>Eukaryota</taxon>
        <taxon>Viridiplantae</taxon>
        <taxon>Streptophyta</taxon>
        <taxon>Embryophyta</taxon>
        <taxon>Tracheophyta</taxon>
        <taxon>Spermatophyta</taxon>
        <taxon>Magnoliopsida</taxon>
        <taxon>eudicotyledons</taxon>
        <taxon>Gunneridae</taxon>
        <taxon>Pentapetalae</taxon>
        <taxon>rosids</taxon>
        <taxon>fabids</taxon>
        <taxon>Fabales</taxon>
        <taxon>Fabaceae</taxon>
        <taxon>Papilionoideae</taxon>
        <taxon>50 kb inversion clade</taxon>
        <taxon>NPAAA clade</taxon>
        <taxon>Hologalegina</taxon>
        <taxon>IRL clade</taxon>
        <taxon>Trifolieae</taxon>
        <taxon>Trifolium</taxon>
    </lineage>
</organism>
<dbReference type="InterPro" id="IPR036514">
    <property type="entry name" value="SGNH_hydro_sf"/>
</dbReference>
<comment type="caution">
    <text evidence="3">The sequence shown here is derived from an EMBL/GenBank/DDBJ whole genome shotgun (WGS) entry which is preliminary data.</text>
</comment>
<evidence type="ECO:0000256" key="2">
    <source>
        <dbReference type="ARBA" id="ARBA00023180"/>
    </source>
</evidence>
<gene>
    <name evidence="3" type="ORF">L195_g038122</name>
</gene>
<dbReference type="GO" id="GO:0016788">
    <property type="term" value="F:hydrolase activity, acting on ester bonds"/>
    <property type="evidence" value="ECO:0007669"/>
    <property type="project" value="InterPro"/>
</dbReference>
<reference evidence="3 4" key="2">
    <citation type="journal article" date="2017" name="Front. Plant Sci.">
        <title>Gene Classification and Mining of Molecular Markers Useful in Red Clover (Trifolium pratense) Breeding.</title>
        <authorList>
            <person name="Istvanek J."/>
            <person name="Dluhosova J."/>
            <person name="Dluhos P."/>
            <person name="Patkova L."/>
            <person name="Nedelnik J."/>
            <person name="Repkova J."/>
        </authorList>
    </citation>
    <scope>NUCLEOTIDE SEQUENCE [LARGE SCALE GENOMIC DNA]</scope>
    <source>
        <strain evidence="4">cv. Tatra</strain>
        <tissue evidence="3">Young leaves</tissue>
    </source>
</reference>
<dbReference type="PANTHER" id="PTHR22835:SF509">
    <property type="entry name" value="GDSL-LIKE LIPASE_ACYLHYDROLASE"/>
    <property type="match status" value="1"/>
</dbReference>
<dbReference type="STRING" id="57577.A0A2K3LU76"/>
<accession>A0A2K3LU76</accession>
<comment type="similarity">
    <text evidence="1">Belongs to the 'GDSL' lipolytic enzyme family.</text>
</comment>
<evidence type="ECO:0000256" key="1">
    <source>
        <dbReference type="ARBA" id="ARBA00008668"/>
    </source>
</evidence>
<dbReference type="Gramene" id="Tp57577_TGAC_v2_mRNA7918">
    <property type="protein sequence ID" value="Tp57577_TGAC_v2_mRNA7918"/>
    <property type="gene ID" value="Tp57577_TGAC_v2_gene7654"/>
</dbReference>
<sequence length="90" mass="9707">MASICILGTGLKYTTRACCGHGGGDYNFDPKVLCGNMLASACEDPQNYVSWDGIHFTEAANKIVAKAILNGSLYDPPFLLHKLCDLQPID</sequence>
<dbReference type="Gene3D" id="3.40.50.1110">
    <property type="entry name" value="SGNH hydrolase"/>
    <property type="match status" value="1"/>
</dbReference>
<evidence type="ECO:0000313" key="3">
    <source>
        <dbReference type="EMBL" id="PNX82095.1"/>
    </source>
</evidence>
<name>A0A2K3LU76_TRIPR</name>
<dbReference type="Proteomes" id="UP000236291">
    <property type="component" value="Unassembled WGS sequence"/>
</dbReference>
<evidence type="ECO:0000313" key="4">
    <source>
        <dbReference type="Proteomes" id="UP000236291"/>
    </source>
</evidence>
<dbReference type="EMBL" id="ASHM01041259">
    <property type="protein sequence ID" value="PNX82095.1"/>
    <property type="molecule type" value="Genomic_DNA"/>
</dbReference>
<dbReference type="PANTHER" id="PTHR22835">
    <property type="entry name" value="ZINC FINGER FYVE DOMAIN CONTAINING PROTEIN"/>
    <property type="match status" value="1"/>
</dbReference>
<keyword evidence="2" id="KW-0325">Glycoprotein</keyword>
<dbReference type="Pfam" id="PF00657">
    <property type="entry name" value="Lipase_GDSL"/>
    <property type="match status" value="1"/>
</dbReference>